<dbReference type="Gene3D" id="3.30.70.330">
    <property type="match status" value="1"/>
</dbReference>
<accession>A0A100ITV3</accession>
<dbReference type="Proteomes" id="UP000068243">
    <property type="component" value="Unassembled WGS sequence"/>
</dbReference>
<dbReference type="InterPro" id="IPR012677">
    <property type="entry name" value="Nucleotide-bd_a/b_plait_sf"/>
</dbReference>
<sequence length="681" mass="74728">MPTVILGGGIIGSSIAYYLSQSQPQEEIHVIESASELFCSASGYAAGFLAKDWFAPSLAPLGELSFNLHESLAAKHGGRQKWGYMKGVALSLGSVNNQGGARGDDWLRAGTSRAETAAGTSQYGEPEVPEWVTRQQGAKVEQISDKNTTGQVDPLRLCRFLMDSCTSRGVKLHYPTKASSLVKNEAGSITGVKIVDLNTKSESTIPCTNLVVCAGPWTPQVFRDLFPFSKVALPIYPLAGYSLVLHSPRHTLEHEEKYHGETHALFTTWPPSCGFSPELFSREGREIYIAGLNTKTIPLPERADDSHKSMDQKEMDRLKAASVRLLGKLAEGQTESTDETPNVNDLKIIREGLCFRPASDRGTPFVGRIDDSLLGSDIKTSTGSRKGGVFVASGHGPWGISLALGTGKVIADLVEGVQPAVDISGLGSARPPRDRSSPESAIKSWGNHVALTYLLCVVAAFAYSPSPLALETHHLSSFLSPPIKPSPRTELGATRSTMANYLASIFGTEQDKVNCSFYYKIGACRHGDRCSRKHVKPSYSQTILMPNMYQNPAYDPKSKMNPSQLQNHFDAFYEDVWCEMCKYGELEELVVCDNNNDHLIGNVYARFKYEEDAQAACDALNSRCGEGCVRGGFCNFIHRKDPSNELDRDLRLSTKKWLKERGRDARSVSRSPSPEPTRRRY</sequence>
<dbReference type="PROSITE" id="PS50103">
    <property type="entry name" value="ZF_C3H1"/>
    <property type="match status" value="1"/>
</dbReference>
<dbReference type="VEuPathDB" id="FungiDB:An01g01070"/>
<evidence type="ECO:0000256" key="3">
    <source>
        <dbReference type="ARBA" id="ARBA00022771"/>
    </source>
</evidence>
<dbReference type="InterPro" id="IPR000571">
    <property type="entry name" value="Znf_CCCH"/>
</dbReference>
<dbReference type="GO" id="GO:0089701">
    <property type="term" value="C:U2AF complex"/>
    <property type="evidence" value="ECO:0007669"/>
    <property type="project" value="InterPro"/>
</dbReference>
<dbReference type="OrthoDB" id="498204at2759"/>
<evidence type="ECO:0000259" key="7">
    <source>
        <dbReference type="PROSITE" id="PS50103"/>
    </source>
</evidence>
<dbReference type="PaxDb" id="5061-CADANGAP00000098"/>
<evidence type="ECO:0000256" key="2">
    <source>
        <dbReference type="ARBA" id="ARBA00022737"/>
    </source>
</evidence>
<dbReference type="InterPro" id="IPR006076">
    <property type="entry name" value="FAD-dep_OxRdtase"/>
</dbReference>
<dbReference type="PRINTS" id="PR01848">
    <property type="entry name" value="U2AUXFACTOR"/>
</dbReference>
<evidence type="ECO:0000256" key="1">
    <source>
        <dbReference type="ARBA" id="ARBA00022723"/>
    </source>
</evidence>
<feature type="zinc finger region" description="C3H1-type" evidence="5">
    <location>
        <begin position="509"/>
        <end position="537"/>
    </location>
</feature>
<dbReference type="VEuPathDB" id="FungiDB:M747DRAFT_296208"/>
<dbReference type="GO" id="GO:0003723">
    <property type="term" value="F:RNA binding"/>
    <property type="evidence" value="ECO:0007669"/>
    <property type="project" value="InterPro"/>
</dbReference>
<dbReference type="PANTHER" id="PTHR12620">
    <property type="entry name" value="U2 SNRNP AUXILIARY FACTOR, SMALL SUBUNIT"/>
    <property type="match status" value="1"/>
</dbReference>
<keyword evidence="2" id="KW-0677">Repeat</keyword>
<feature type="domain" description="C3H1-type" evidence="7">
    <location>
        <begin position="509"/>
        <end position="537"/>
    </location>
</feature>
<dbReference type="VEuPathDB" id="FungiDB:ASPNIDRAFT2_1116698"/>
<keyword evidence="1 5" id="KW-0479">Metal-binding</keyword>
<evidence type="ECO:0000256" key="5">
    <source>
        <dbReference type="PROSITE-ProRule" id="PRU00723"/>
    </source>
</evidence>
<dbReference type="Gene3D" id="3.30.9.10">
    <property type="entry name" value="D-Amino Acid Oxidase, subunit A, domain 2"/>
    <property type="match status" value="1"/>
</dbReference>
<dbReference type="VEuPathDB" id="FungiDB:ATCC64974_22560"/>
<evidence type="ECO:0000313" key="9">
    <source>
        <dbReference type="Proteomes" id="UP000068243"/>
    </source>
</evidence>
<dbReference type="GO" id="GO:0008270">
    <property type="term" value="F:zinc ion binding"/>
    <property type="evidence" value="ECO:0007669"/>
    <property type="project" value="UniProtKB-KW"/>
</dbReference>
<dbReference type="FunFam" id="3.30.70.330:FF:000066">
    <property type="entry name" value="Splicing factor u2af 23 kDa subunit"/>
    <property type="match status" value="1"/>
</dbReference>
<proteinExistence type="predicted"/>
<dbReference type="Gene3D" id="3.50.50.60">
    <property type="entry name" value="FAD/NAD(P)-binding domain"/>
    <property type="match status" value="1"/>
</dbReference>
<dbReference type="InterPro" id="IPR009145">
    <property type="entry name" value="U2AF_small"/>
</dbReference>
<keyword evidence="4 5" id="KW-0862">Zinc</keyword>
<dbReference type="GO" id="GO:0000398">
    <property type="term" value="P:mRNA splicing, via spliceosome"/>
    <property type="evidence" value="ECO:0007669"/>
    <property type="project" value="InterPro"/>
</dbReference>
<dbReference type="Pfam" id="PF01266">
    <property type="entry name" value="DAO"/>
    <property type="match status" value="1"/>
</dbReference>
<dbReference type="SUPFAM" id="SSF51905">
    <property type="entry name" value="FAD/NAD(P)-binding domain"/>
    <property type="match status" value="1"/>
</dbReference>
<evidence type="ECO:0000313" key="8">
    <source>
        <dbReference type="EMBL" id="GAQ47245.1"/>
    </source>
</evidence>
<dbReference type="OMA" id="GPWTPQV"/>
<evidence type="ECO:0000256" key="6">
    <source>
        <dbReference type="SAM" id="MobiDB-lite"/>
    </source>
</evidence>
<gene>
    <name evidence="8" type="ORF">ABL_09906</name>
</gene>
<dbReference type="EMBL" id="BCMY01000027">
    <property type="protein sequence ID" value="GAQ47245.1"/>
    <property type="molecule type" value="Genomic_DNA"/>
</dbReference>
<dbReference type="AlphaFoldDB" id="A0A100ITV3"/>
<dbReference type="VEuPathDB" id="FungiDB:ATCC64974_22550"/>
<reference evidence="9" key="1">
    <citation type="journal article" date="2016" name="Genome Announc.">
        <title>Draft genome sequence of Aspergillus niger strain An76.</title>
        <authorList>
            <person name="Gong W."/>
            <person name="Cheng Z."/>
            <person name="Zhang H."/>
            <person name="Liu L."/>
            <person name="Gao P."/>
            <person name="Wang L."/>
        </authorList>
    </citation>
    <scope>NUCLEOTIDE SEQUENCE [LARGE SCALE GENOMIC DNA]</scope>
    <source>
        <strain evidence="9">An76</strain>
    </source>
</reference>
<dbReference type="InterPro" id="IPR036188">
    <property type="entry name" value="FAD/NAD-bd_sf"/>
</dbReference>
<protein>
    <submittedName>
        <fullName evidence="8">FAD dependent oxidoreductase superfamily</fullName>
    </submittedName>
</protein>
<dbReference type="Pfam" id="PF00642">
    <property type="entry name" value="zf-CCCH"/>
    <property type="match status" value="1"/>
</dbReference>
<evidence type="ECO:0000256" key="4">
    <source>
        <dbReference type="ARBA" id="ARBA00022833"/>
    </source>
</evidence>
<comment type="caution">
    <text evidence="8">The sequence shown here is derived from an EMBL/GenBank/DDBJ whole genome shotgun (WGS) entry which is preliminary data.</text>
</comment>
<keyword evidence="3 5" id="KW-0863">Zinc-finger</keyword>
<dbReference type="VEuPathDB" id="FungiDB:An01g01060"/>
<dbReference type="InterPro" id="IPR035979">
    <property type="entry name" value="RBD_domain_sf"/>
</dbReference>
<name>A0A100ITV3_ASPNG</name>
<feature type="region of interest" description="Disordered" evidence="6">
    <location>
        <begin position="660"/>
        <end position="681"/>
    </location>
</feature>
<dbReference type="VEuPathDB" id="FungiDB:ASPNIDRAFT2_1181738"/>
<dbReference type="SUPFAM" id="SSF54928">
    <property type="entry name" value="RNA-binding domain, RBD"/>
    <property type="match status" value="1"/>
</dbReference>
<dbReference type="VEuPathDB" id="FungiDB:M747DRAFT_260890"/>
<organism evidence="8 9">
    <name type="scientific">Aspergillus niger</name>
    <dbReference type="NCBI Taxonomy" id="5061"/>
    <lineage>
        <taxon>Eukaryota</taxon>
        <taxon>Fungi</taxon>
        <taxon>Dikarya</taxon>
        <taxon>Ascomycota</taxon>
        <taxon>Pezizomycotina</taxon>
        <taxon>Eurotiomycetes</taxon>
        <taxon>Eurotiomycetidae</taxon>
        <taxon>Eurotiales</taxon>
        <taxon>Aspergillaceae</taxon>
        <taxon>Aspergillus</taxon>
        <taxon>Aspergillus subgen. Circumdati</taxon>
    </lineage>
</organism>